<dbReference type="Pfam" id="PF00962">
    <property type="entry name" value="A_deaminase"/>
    <property type="match status" value="1"/>
</dbReference>
<dbReference type="EMBL" id="SNSC02000015">
    <property type="protein sequence ID" value="TID17980.1"/>
    <property type="molecule type" value="Genomic_DNA"/>
</dbReference>
<dbReference type="STRING" id="86259.A0A4Z1NQE1"/>
<evidence type="ECO:0000256" key="4">
    <source>
        <dbReference type="ARBA" id="ARBA00022833"/>
    </source>
</evidence>
<dbReference type="GO" id="GO:0005829">
    <property type="term" value="C:cytosol"/>
    <property type="evidence" value="ECO:0007669"/>
    <property type="project" value="TreeGrafter"/>
</dbReference>
<dbReference type="PROSITE" id="PS00485">
    <property type="entry name" value="A_DEAMINASE"/>
    <property type="match status" value="1"/>
</dbReference>
<dbReference type="GO" id="GO:0000034">
    <property type="term" value="F:adenine deaminase activity"/>
    <property type="evidence" value="ECO:0007669"/>
    <property type="project" value="UniProtKB-UniRule"/>
</dbReference>
<proteinExistence type="inferred from homology"/>
<evidence type="ECO:0000256" key="3">
    <source>
        <dbReference type="ARBA" id="ARBA00022801"/>
    </source>
</evidence>
<keyword evidence="10" id="KW-1185">Reference proteome</keyword>
<evidence type="ECO:0000313" key="10">
    <source>
        <dbReference type="Proteomes" id="UP000298493"/>
    </source>
</evidence>
<evidence type="ECO:0000256" key="5">
    <source>
        <dbReference type="ARBA" id="ARBA00023080"/>
    </source>
</evidence>
<dbReference type="Proteomes" id="UP000298493">
    <property type="component" value="Unassembled WGS sequence"/>
</dbReference>
<feature type="domain" description="Adenosine deaminase" evidence="8">
    <location>
        <begin position="14"/>
        <end position="341"/>
    </location>
</feature>
<dbReference type="InterPro" id="IPR001365">
    <property type="entry name" value="A_deaminase_dom"/>
</dbReference>
<comment type="catalytic activity">
    <reaction evidence="7">
        <text>adenine + H2O + H(+) = hypoxanthine + NH4(+)</text>
        <dbReference type="Rhea" id="RHEA:23688"/>
        <dbReference type="ChEBI" id="CHEBI:15377"/>
        <dbReference type="ChEBI" id="CHEBI:15378"/>
        <dbReference type="ChEBI" id="CHEBI:16708"/>
        <dbReference type="ChEBI" id="CHEBI:17368"/>
        <dbReference type="ChEBI" id="CHEBI:28938"/>
        <dbReference type="EC" id="3.5.4.2"/>
    </reaction>
</comment>
<comment type="similarity">
    <text evidence="7">Belongs to the metallo-dependent hydrolases superfamily. Adenosine and AMP deaminases family. Adenine deaminase type 2 subfamily.</text>
</comment>
<dbReference type="GO" id="GO:0008270">
    <property type="term" value="F:zinc ion binding"/>
    <property type="evidence" value="ECO:0007669"/>
    <property type="project" value="UniProtKB-UniRule"/>
</dbReference>
<dbReference type="HAMAP" id="MF_01962">
    <property type="entry name" value="Adenine_deaminase"/>
    <property type="match status" value="1"/>
</dbReference>
<keyword evidence="6 7" id="KW-0539">Nucleus</keyword>
<feature type="binding site" evidence="7">
    <location>
        <position position="19"/>
    </location>
    <ligand>
        <name>Zn(2+)</name>
        <dbReference type="ChEBI" id="CHEBI:29105"/>
        <note>catalytic</note>
    </ligand>
</feature>
<feature type="binding site" evidence="7">
    <location>
        <position position="291"/>
    </location>
    <ligand>
        <name>substrate</name>
    </ligand>
</feature>
<keyword evidence="4 7" id="KW-0862">Zinc</keyword>
<dbReference type="FunFam" id="3.20.20.140:FF:000039">
    <property type="entry name" value="Adenine deaminase"/>
    <property type="match status" value="1"/>
</dbReference>
<sequence length="356" mass="40033">MCKTLLHPFLEALPKCEHHIHIEGSLEPSLLFSLATKNNITLPEEDAAFASTDALLDRYRRFTSLDDFLQYYYIGMSVLIDAADFEALAWEYFQKAANNGVHHAEVFFDPQAHLVRGVAYSTIMTGFAAARERAQRELRISTLLICCFLRHLPVSESLALFDHADVQKSYNDGSVVGMGMDSSELPFPPNLFRQLFLKGGEKNLKLTSHAGEEGPVRYIEDALDILGVHRIDHGLRLADDPVLMKRVADNNVLLSLCPLSNVLLKCVHHISEVPIRKYLDAGVKFSINSDDPAYFGGNYILDNYCAVHEEFDLSVAEWERICRAGIEGSWCSQSRKDEMLQILQILVGKWDDGGKL</sequence>
<dbReference type="EC" id="3.5.4.2" evidence="7"/>
<accession>A0A4Z1NQE1</accession>
<dbReference type="GO" id="GO:0006146">
    <property type="term" value="P:adenine catabolic process"/>
    <property type="evidence" value="ECO:0007669"/>
    <property type="project" value="UniProtKB-UniRule"/>
</dbReference>
<evidence type="ECO:0000259" key="8">
    <source>
        <dbReference type="Pfam" id="PF00962"/>
    </source>
</evidence>
<evidence type="ECO:0000256" key="7">
    <source>
        <dbReference type="HAMAP-Rule" id="MF_03145"/>
    </source>
</evidence>
<feature type="binding site" evidence="7">
    <location>
        <position position="290"/>
    </location>
    <ligand>
        <name>Zn(2+)</name>
        <dbReference type="ChEBI" id="CHEBI:29105"/>
        <note>catalytic</note>
    </ligand>
</feature>
<keyword evidence="5 7" id="KW-0546">Nucleotide metabolism</keyword>
<evidence type="ECO:0000256" key="2">
    <source>
        <dbReference type="ARBA" id="ARBA00022723"/>
    </source>
</evidence>
<dbReference type="InterPro" id="IPR028892">
    <property type="entry name" value="ADE"/>
</dbReference>
<comment type="cofactor">
    <cofactor evidence="7">
        <name>Zn(2+)</name>
        <dbReference type="ChEBI" id="CHEBI:29105"/>
    </cofactor>
    <text evidence="7">Binds 1 zinc ion per subunit.</text>
</comment>
<comment type="function">
    <text evidence="7">Catalyzes the hydrolytic deamination of adenine to hypoxanthine. Plays an important role in the purine salvage pathway and in nitrogen catabolism.</text>
</comment>
<evidence type="ECO:0000256" key="1">
    <source>
        <dbReference type="ARBA" id="ARBA00022490"/>
    </source>
</evidence>
<dbReference type="Gene3D" id="3.20.20.140">
    <property type="entry name" value="Metal-dependent hydrolases"/>
    <property type="match status" value="1"/>
</dbReference>
<dbReference type="InterPro" id="IPR006650">
    <property type="entry name" value="A/AMP_deam_AS"/>
</dbReference>
<gene>
    <name evidence="7" type="primary">AAH1</name>
    <name evidence="9" type="ORF">E6O75_ATG10625</name>
</gene>
<feature type="binding site" evidence="7">
    <location>
        <position position="21"/>
    </location>
    <ligand>
        <name>Zn(2+)</name>
        <dbReference type="ChEBI" id="CHEBI:29105"/>
        <note>catalytic</note>
    </ligand>
</feature>
<keyword evidence="3 7" id="KW-0378">Hydrolase</keyword>
<dbReference type="PANTHER" id="PTHR43114">
    <property type="entry name" value="ADENINE DEAMINASE"/>
    <property type="match status" value="1"/>
</dbReference>
<protein>
    <recommendedName>
        <fullName evidence="7">Adenine deaminase</fullName>
        <shortName evidence="7">ADE</shortName>
        <ecNumber evidence="7">3.5.4.2</ecNumber>
    </recommendedName>
    <alternativeName>
        <fullName evidence="7">Adenine aminohydrolase</fullName>
        <shortName evidence="7">AAH</shortName>
    </alternativeName>
</protein>
<dbReference type="PANTHER" id="PTHR43114:SF6">
    <property type="entry name" value="ADENINE DEAMINASE"/>
    <property type="match status" value="1"/>
</dbReference>
<dbReference type="GO" id="GO:0009168">
    <property type="term" value="P:purine ribonucleoside monophosphate biosynthetic process"/>
    <property type="evidence" value="ECO:0007669"/>
    <property type="project" value="InterPro"/>
</dbReference>
<evidence type="ECO:0000256" key="6">
    <source>
        <dbReference type="ARBA" id="ARBA00023242"/>
    </source>
</evidence>
<keyword evidence="1 7" id="KW-0963">Cytoplasm</keyword>
<dbReference type="CDD" id="cd01320">
    <property type="entry name" value="ADA"/>
    <property type="match status" value="1"/>
</dbReference>
<evidence type="ECO:0000313" key="9">
    <source>
        <dbReference type="EMBL" id="TID17980.1"/>
    </source>
</evidence>
<dbReference type="OrthoDB" id="272271at2759"/>
<keyword evidence="2 7" id="KW-0479">Metal-binding</keyword>
<dbReference type="SUPFAM" id="SSF51556">
    <property type="entry name" value="Metallo-dependent hydrolases"/>
    <property type="match status" value="1"/>
</dbReference>
<dbReference type="InterPro" id="IPR032466">
    <property type="entry name" value="Metal_Hydrolase"/>
</dbReference>
<name>A0A4Z1NQE1_9PEZI</name>
<dbReference type="NCBIfam" id="TIGR01430">
    <property type="entry name" value="aden_deam"/>
    <property type="match status" value="1"/>
</dbReference>
<dbReference type="GO" id="GO:0009117">
    <property type="term" value="P:nucleotide metabolic process"/>
    <property type="evidence" value="ECO:0007669"/>
    <property type="project" value="UniProtKB-KW"/>
</dbReference>
<comment type="caution">
    <text evidence="9">The sequence shown here is derived from an EMBL/GenBank/DDBJ whole genome shotgun (WGS) entry which is preliminary data.</text>
</comment>
<dbReference type="GO" id="GO:0043103">
    <property type="term" value="P:hypoxanthine salvage"/>
    <property type="evidence" value="ECO:0007669"/>
    <property type="project" value="UniProtKB-UniRule"/>
</dbReference>
<reference evidence="9 10" key="1">
    <citation type="submission" date="2019-04" db="EMBL/GenBank/DDBJ databases">
        <title>High contiguity whole genome sequence and gene annotation resource for two Venturia nashicola isolates.</title>
        <authorList>
            <person name="Prokchorchik M."/>
            <person name="Won K."/>
            <person name="Lee Y."/>
            <person name="Choi E.D."/>
            <person name="Segonzac C."/>
            <person name="Sohn K.H."/>
        </authorList>
    </citation>
    <scope>NUCLEOTIDE SEQUENCE [LARGE SCALE GENOMIC DNA]</scope>
    <source>
        <strain evidence="9 10">PRI2</strain>
    </source>
</reference>
<feature type="active site" description="Proton donor" evidence="7">
    <location>
        <position position="212"/>
    </location>
</feature>
<organism evidence="9 10">
    <name type="scientific">Venturia nashicola</name>
    <dbReference type="NCBI Taxonomy" id="86259"/>
    <lineage>
        <taxon>Eukaryota</taxon>
        <taxon>Fungi</taxon>
        <taxon>Dikarya</taxon>
        <taxon>Ascomycota</taxon>
        <taxon>Pezizomycotina</taxon>
        <taxon>Dothideomycetes</taxon>
        <taxon>Pleosporomycetidae</taxon>
        <taxon>Venturiales</taxon>
        <taxon>Venturiaceae</taxon>
        <taxon>Venturia</taxon>
    </lineage>
</organism>
<comment type="subcellular location">
    <subcellularLocation>
        <location evidence="7">Cytoplasm</location>
    </subcellularLocation>
    <subcellularLocation>
        <location evidence="7">Nucleus</location>
    </subcellularLocation>
</comment>
<dbReference type="AlphaFoldDB" id="A0A4Z1NQE1"/>
<feature type="binding site" evidence="7">
    <location>
        <position position="209"/>
    </location>
    <ligand>
        <name>Zn(2+)</name>
        <dbReference type="ChEBI" id="CHEBI:29105"/>
        <note>catalytic</note>
    </ligand>
</feature>
<dbReference type="InterPro" id="IPR006330">
    <property type="entry name" value="Ado/ade_deaminase"/>
</dbReference>
<feature type="site" description="Important for catalytic activity" evidence="7">
    <location>
        <position position="233"/>
    </location>
</feature>
<dbReference type="GO" id="GO:0005634">
    <property type="term" value="C:nucleus"/>
    <property type="evidence" value="ECO:0007669"/>
    <property type="project" value="UniProtKB-SubCell"/>
</dbReference>